<dbReference type="Proteomes" id="UP000070533">
    <property type="component" value="Unassembled WGS sequence"/>
</dbReference>
<evidence type="ECO:0000259" key="2">
    <source>
        <dbReference type="Pfam" id="PF09832"/>
    </source>
</evidence>
<evidence type="ECO:0000256" key="1">
    <source>
        <dbReference type="SAM" id="SignalP"/>
    </source>
</evidence>
<dbReference type="RefSeq" id="WP_060940377.1">
    <property type="nucleotide sequence ID" value="NZ_KQ957209.1"/>
</dbReference>
<reference evidence="4" key="1">
    <citation type="submission" date="2016-01" db="EMBL/GenBank/DDBJ databases">
        <authorList>
            <person name="Mitreva M."/>
            <person name="Pepin K.H."/>
            <person name="Mihindukulasuriya K.A."/>
            <person name="Fulton R."/>
            <person name="Fronick C."/>
            <person name="O'Laughlin M."/>
            <person name="Miner T."/>
            <person name="Herter B."/>
            <person name="Rosa B.A."/>
            <person name="Cordes M."/>
            <person name="Tomlinson C."/>
            <person name="Wollam A."/>
            <person name="Palsikar V.B."/>
            <person name="Mardis E.R."/>
            <person name="Wilson R.K."/>
        </authorList>
    </citation>
    <scope>NUCLEOTIDE SEQUENCE [LARGE SCALE GENOMIC DNA]</scope>
    <source>
        <strain evidence="4">MJR7716</strain>
    </source>
</reference>
<sequence>MKKIFFTFLLSVCLIPQIACCQSNDSINAYDNEYNAALEQLMSVSGAKTSLASTYPVLMQQLKEGLSEVPEEVMQKLEDEFRKYFFDKISELYLPIYKRYFTLAEIKEYAAFFDTPLGRKVAMTTPSLMKELYEAGREAGIAIARKVLEELKAKGYPVGDM</sequence>
<keyword evidence="1" id="KW-0732">Signal</keyword>
<dbReference type="Pfam" id="PF09832">
    <property type="entry name" value="DUF2059"/>
    <property type="match status" value="1"/>
</dbReference>
<dbReference type="InterPro" id="IPR018637">
    <property type="entry name" value="DUF2059"/>
</dbReference>
<dbReference type="EMBL" id="LRQG01000051">
    <property type="protein sequence ID" value="KXA41501.1"/>
    <property type="molecule type" value="Genomic_DNA"/>
</dbReference>
<feature type="signal peptide" evidence="1">
    <location>
        <begin position="1"/>
        <end position="21"/>
    </location>
</feature>
<dbReference type="AlphaFoldDB" id="A0A133QF54"/>
<gene>
    <name evidence="3" type="ORF">HMPREF3226_00838</name>
</gene>
<proteinExistence type="predicted"/>
<accession>A0A133QF54</accession>
<name>A0A133QF54_9BACT</name>
<feature type="domain" description="DUF2059" evidence="2">
    <location>
        <begin position="87"/>
        <end position="145"/>
    </location>
</feature>
<dbReference type="OrthoDB" id="1143459at2"/>
<protein>
    <recommendedName>
        <fullName evidence="2">DUF2059 domain-containing protein</fullName>
    </recommendedName>
</protein>
<dbReference type="PATRIC" id="fig|28128.5.peg.844"/>
<comment type="caution">
    <text evidence="3">The sequence shown here is derived from an EMBL/GenBank/DDBJ whole genome shotgun (WGS) entry which is preliminary data.</text>
</comment>
<keyword evidence="4" id="KW-1185">Reference proteome</keyword>
<evidence type="ECO:0000313" key="4">
    <source>
        <dbReference type="Proteomes" id="UP000070533"/>
    </source>
</evidence>
<feature type="chain" id="PRO_5007458807" description="DUF2059 domain-containing protein" evidence="1">
    <location>
        <begin position="22"/>
        <end position="161"/>
    </location>
</feature>
<organism evidence="3 4">
    <name type="scientific">Prevotella corporis</name>
    <dbReference type="NCBI Taxonomy" id="28128"/>
    <lineage>
        <taxon>Bacteria</taxon>
        <taxon>Pseudomonadati</taxon>
        <taxon>Bacteroidota</taxon>
        <taxon>Bacteroidia</taxon>
        <taxon>Bacteroidales</taxon>
        <taxon>Prevotellaceae</taxon>
        <taxon>Prevotella</taxon>
    </lineage>
</organism>
<evidence type="ECO:0000313" key="3">
    <source>
        <dbReference type="EMBL" id="KXA41501.1"/>
    </source>
</evidence>
<dbReference type="STRING" id="28128.HMPREF3226_00838"/>